<reference evidence="1" key="1">
    <citation type="submission" date="2021-01" db="EMBL/GenBank/DDBJ databases">
        <authorList>
            <consortium name="Genoscope - CEA"/>
            <person name="William W."/>
        </authorList>
    </citation>
    <scope>NUCLEOTIDE SEQUENCE</scope>
</reference>
<dbReference type="AlphaFoldDB" id="A0A8S1NLN5"/>
<comment type="caution">
    <text evidence="1">The sequence shown here is derived from an EMBL/GenBank/DDBJ whole genome shotgun (WGS) entry which is preliminary data.</text>
</comment>
<name>A0A8S1NLN5_PARPR</name>
<dbReference type="EMBL" id="CAJJDM010000090">
    <property type="protein sequence ID" value="CAD8091201.1"/>
    <property type="molecule type" value="Genomic_DNA"/>
</dbReference>
<keyword evidence="2" id="KW-1185">Reference proteome</keyword>
<accession>A0A8S1NLN5</accession>
<dbReference type="Proteomes" id="UP000688137">
    <property type="component" value="Unassembled WGS sequence"/>
</dbReference>
<protein>
    <submittedName>
        <fullName evidence="1">Uncharacterized protein</fullName>
    </submittedName>
</protein>
<evidence type="ECO:0000313" key="1">
    <source>
        <dbReference type="EMBL" id="CAD8091201.1"/>
    </source>
</evidence>
<evidence type="ECO:0000313" key="2">
    <source>
        <dbReference type="Proteomes" id="UP000688137"/>
    </source>
</evidence>
<proteinExistence type="predicted"/>
<sequence>MGSVDQTQFTFIKRRHFSKKRKQESKPRNYTYITSDAKKLFLQLFLFHSYKIHDAANKAGIKYSSAKTILFAHRKQYKQELIRDKLAAVKYSSKYRILYKLSVVDINLNNLINQIQYNQQLELACDTTNFMFVYKYICEQIYQIIIKLIFIRQFMNIRQPLQSFNSIKTCQEQSNKSITEIQTFFRKLIDFKLKIQNLKIKQNNFHLLQSLWIS</sequence>
<gene>
    <name evidence="1" type="ORF">PPRIM_AZ9-3.1.T0870180</name>
</gene>
<organism evidence="1 2">
    <name type="scientific">Paramecium primaurelia</name>
    <dbReference type="NCBI Taxonomy" id="5886"/>
    <lineage>
        <taxon>Eukaryota</taxon>
        <taxon>Sar</taxon>
        <taxon>Alveolata</taxon>
        <taxon>Ciliophora</taxon>
        <taxon>Intramacronucleata</taxon>
        <taxon>Oligohymenophorea</taxon>
        <taxon>Peniculida</taxon>
        <taxon>Parameciidae</taxon>
        <taxon>Paramecium</taxon>
    </lineage>
</organism>